<dbReference type="RefSeq" id="WP_183827782.1">
    <property type="nucleotide sequence ID" value="NZ_JACIGW010000006.1"/>
</dbReference>
<dbReference type="EMBL" id="JACIHM010000007">
    <property type="protein sequence ID" value="MBB4448486.1"/>
    <property type="molecule type" value="Genomic_DNA"/>
</dbReference>
<dbReference type="Proteomes" id="UP000524535">
    <property type="component" value="Unassembled WGS sequence"/>
</dbReference>
<dbReference type="Proteomes" id="UP000520770">
    <property type="component" value="Unassembled WGS sequence"/>
</dbReference>
<evidence type="ECO:0000313" key="3">
    <source>
        <dbReference type="EMBL" id="MBB4413871.1"/>
    </source>
</evidence>
<evidence type="ECO:0000313" key="4">
    <source>
        <dbReference type="EMBL" id="MBB4448486.1"/>
    </source>
</evidence>
<gene>
    <name evidence="3" type="ORF">GGE31_004409</name>
    <name evidence="2" type="ORF">GGE33_004450</name>
    <name evidence="4" type="ORF">GGE35_004332</name>
</gene>
<organism evidence="4 7">
    <name type="scientific">Aliirhizobium cellulosilyticum</name>
    <dbReference type="NCBI Taxonomy" id="393664"/>
    <lineage>
        <taxon>Bacteria</taxon>
        <taxon>Pseudomonadati</taxon>
        <taxon>Pseudomonadota</taxon>
        <taxon>Alphaproteobacteria</taxon>
        <taxon>Hyphomicrobiales</taxon>
        <taxon>Rhizobiaceae</taxon>
        <taxon>Aliirhizobium</taxon>
    </lineage>
</organism>
<feature type="domain" description="DUF2249" evidence="1">
    <location>
        <begin position="11"/>
        <end position="79"/>
    </location>
</feature>
<protein>
    <submittedName>
        <fullName evidence="4">Uncharacterized protein (DUF2249 family)</fullName>
    </submittedName>
</protein>
<evidence type="ECO:0000259" key="1">
    <source>
        <dbReference type="Pfam" id="PF10006"/>
    </source>
</evidence>
<reference evidence="5 6" key="1">
    <citation type="submission" date="2020-08" db="EMBL/GenBank/DDBJ databases">
        <title>Genomic Encyclopedia of Type Strains, Phase IV (KMG-V): Genome sequencing to study the core and pangenomes of soil and plant-associated prokaryotes.</title>
        <authorList>
            <person name="Whitman W."/>
        </authorList>
    </citation>
    <scope>NUCLEOTIDE SEQUENCE [LARGE SCALE GENOMIC DNA]</scope>
    <source>
        <strain evidence="3 6">SEMIA 444</strain>
        <strain evidence="2 5">SEMIA 448</strain>
        <strain evidence="4 7">SEMIA 452</strain>
    </source>
</reference>
<dbReference type="InterPro" id="IPR018720">
    <property type="entry name" value="DUF2249"/>
</dbReference>
<evidence type="ECO:0000313" key="5">
    <source>
        <dbReference type="Proteomes" id="UP000520770"/>
    </source>
</evidence>
<dbReference type="EMBL" id="JACIGW010000006">
    <property type="protein sequence ID" value="MBB4350676.1"/>
    <property type="molecule type" value="Genomic_DNA"/>
</dbReference>
<dbReference type="AlphaFoldDB" id="A0A7W6V3L6"/>
<accession>A0A7W6V3L6</accession>
<keyword evidence="6" id="KW-1185">Reference proteome</keyword>
<evidence type="ECO:0000313" key="6">
    <source>
        <dbReference type="Proteomes" id="UP000524535"/>
    </source>
</evidence>
<dbReference type="Proteomes" id="UP000576087">
    <property type="component" value="Unassembled WGS sequence"/>
</dbReference>
<comment type="caution">
    <text evidence="4">The sequence shown here is derived from an EMBL/GenBank/DDBJ whole genome shotgun (WGS) entry which is preliminary data.</text>
</comment>
<evidence type="ECO:0000313" key="7">
    <source>
        <dbReference type="Proteomes" id="UP000576087"/>
    </source>
</evidence>
<dbReference type="EMBL" id="JACIGY010000007">
    <property type="protein sequence ID" value="MBB4413871.1"/>
    <property type="molecule type" value="Genomic_DNA"/>
</dbReference>
<name>A0A7W6V3L6_9HYPH</name>
<evidence type="ECO:0000313" key="2">
    <source>
        <dbReference type="EMBL" id="MBB4350676.1"/>
    </source>
</evidence>
<dbReference type="Pfam" id="PF10006">
    <property type="entry name" value="DUF2249"/>
    <property type="match status" value="1"/>
</dbReference>
<sequence length="93" mass="10508">MNAKLGEVLSIDVREIPGAQRHRRIFGTLETLEPGEVLHITVDHDPIPLRMHLDTNFAGLFGWEYLEHGPQLWKVELKRLKHDGCGCSCGGNH</sequence>
<proteinExistence type="predicted"/>